<dbReference type="SUPFAM" id="SSF51735">
    <property type="entry name" value="NAD(P)-binding Rossmann-fold domains"/>
    <property type="match status" value="1"/>
</dbReference>
<dbReference type="InParanoid" id="A0A517SLF6"/>
<reference evidence="3 4" key="1">
    <citation type="submission" date="2019-02" db="EMBL/GenBank/DDBJ databases">
        <title>Deep-cultivation of Planctomycetes and their phenomic and genomic characterization uncovers novel biology.</title>
        <authorList>
            <person name="Wiegand S."/>
            <person name="Jogler M."/>
            <person name="Boedeker C."/>
            <person name="Pinto D."/>
            <person name="Vollmers J."/>
            <person name="Rivas-Marin E."/>
            <person name="Kohn T."/>
            <person name="Peeters S.H."/>
            <person name="Heuer A."/>
            <person name="Rast P."/>
            <person name="Oberbeckmann S."/>
            <person name="Bunk B."/>
            <person name="Jeske O."/>
            <person name="Meyerdierks A."/>
            <person name="Storesund J.E."/>
            <person name="Kallscheuer N."/>
            <person name="Luecker S."/>
            <person name="Lage O.M."/>
            <person name="Pohl T."/>
            <person name="Merkel B.J."/>
            <person name="Hornburger P."/>
            <person name="Mueller R.-W."/>
            <person name="Bruemmer F."/>
            <person name="Labrenz M."/>
            <person name="Spormann A.M."/>
            <person name="Op den Camp H."/>
            <person name="Overmann J."/>
            <person name="Amann R."/>
            <person name="Jetten M.S.M."/>
            <person name="Mascher T."/>
            <person name="Medema M.H."/>
            <person name="Devos D.P."/>
            <person name="Kaster A.-K."/>
            <person name="Ovreas L."/>
            <person name="Rohde M."/>
            <person name="Galperin M.Y."/>
            <person name="Jogler C."/>
        </authorList>
    </citation>
    <scope>NUCLEOTIDE SEQUENCE [LARGE SCALE GENOMIC DNA]</scope>
    <source>
        <strain evidence="3 4">Pan44</strain>
    </source>
</reference>
<dbReference type="InterPro" id="IPR002347">
    <property type="entry name" value="SDR_fam"/>
</dbReference>
<evidence type="ECO:0000256" key="1">
    <source>
        <dbReference type="ARBA" id="ARBA00006484"/>
    </source>
</evidence>
<dbReference type="Pfam" id="PF13561">
    <property type="entry name" value="adh_short_C2"/>
    <property type="match status" value="1"/>
</dbReference>
<proteinExistence type="inferred from homology"/>
<dbReference type="EC" id="1.1.1.100" evidence="3"/>
<dbReference type="Proteomes" id="UP000315700">
    <property type="component" value="Chromosome"/>
</dbReference>
<organism evidence="3 4">
    <name type="scientific">Caulifigura coniformis</name>
    <dbReference type="NCBI Taxonomy" id="2527983"/>
    <lineage>
        <taxon>Bacteria</taxon>
        <taxon>Pseudomonadati</taxon>
        <taxon>Planctomycetota</taxon>
        <taxon>Planctomycetia</taxon>
        <taxon>Planctomycetales</taxon>
        <taxon>Planctomycetaceae</taxon>
        <taxon>Caulifigura</taxon>
    </lineage>
</organism>
<dbReference type="EMBL" id="CP036271">
    <property type="protein sequence ID" value="QDT56950.1"/>
    <property type="molecule type" value="Genomic_DNA"/>
</dbReference>
<keyword evidence="2 3" id="KW-0560">Oxidoreductase</keyword>
<dbReference type="AlphaFoldDB" id="A0A517SLF6"/>
<accession>A0A517SLF6</accession>
<dbReference type="InterPro" id="IPR036291">
    <property type="entry name" value="NAD(P)-bd_dom_sf"/>
</dbReference>
<name>A0A517SLF6_9PLAN</name>
<evidence type="ECO:0000313" key="4">
    <source>
        <dbReference type="Proteomes" id="UP000315700"/>
    </source>
</evidence>
<dbReference type="GO" id="GO:0004316">
    <property type="term" value="F:3-oxoacyl-[acyl-carrier-protein] reductase (NADPH) activity"/>
    <property type="evidence" value="ECO:0007669"/>
    <property type="project" value="UniProtKB-EC"/>
</dbReference>
<protein>
    <submittedName>
        <fullName evidence="3">3-oxoacyl-[acyl-carrier-protein] reductase FabG</fullName>
        <ecNumber evidence="3">1.1.1.100</ecNumber>
    </submittedName>
</protein>
<dbReference type="KEGG" id="ccos:Pan44_50130"/>
<dbReference type="PANTHER" id="PTHR42760">
    <property type="entry name" value="SHORT-CHAIN DEHYDROGENASES/REDUCTASES FAMILY MEMBER"/>
    <property type="match status" value="1"/>
</dbReference>
<comment type="similarity">
    <text evidence="1">Belongs to the short-chain dehydrogenases/reductases (SDR) family.</text>
</comment>
<dbReference type="PANTHER" id="PTHR42760:SF115">
    <property type="entry name" value="3-OXOACYL-[ACYL-CARRIER-PROTEIN] REDUCTASE FABG"/>
    <property type="match status" value="1"/>
</dbReference>
<keyword evidence="4" id="KW-1185">Reference proteome</keyword>
<evidence type="ECO:0000313" key="3">
    <source>
        <dbReference type="EMBL" id="QDT56950.1"/>
    </source>
</evidence>
<dbReference type="PRINTS" id="PR00081">
    <property type="entry name" value="GDHRDH"/>
</dbReference>
<gene>
    <name evidence="3" type="primary">fabG_10</name>
    <name evidence="3" type="ORF">Pan44_50130</name>
</gene>
<sequence>MSRALAEAGASVVVTSRRLAEAERIASELPQDRAARHLGVELDHMSEASIADGFANAISRAGQIDVLVANGHEGLSRNWTEVTGEEFTRQLQNAAGYFLLARHLRNHVVARGADGTVILVGSMYGVVGSYPSVYDGLTIVSPAAYHALKGGIVHLTRHLAVLWAKDRVRVNCLSPGAFPPERVSPELRDRLAARAPMGRLGNPDELKGPILFLASAASSYMTGQNLLIDGGWTAW</sequence>
<evidence type="ECO:0000256" key="2">
    <source>
        <dbReference type="ARBA" id="ARBA00023002"/>
    </source>
</evidence>
<dbReference type="Gene3D" id="3.40.50.720">
    <property type="entry name" value="NAD(P)-binding Rossmann-like Domain"/>
    <property type="match status" value="1"/>
</dbReference>